<dbReference type="InterPro" id="IPR009100">
    <property type="entry name" value="AcylCoA_DH/oxidase_NM_dom_sf"/>
</dbReference>
<name>A0A5B2WST3_9PSEU</name>
<dbReference type="InterPro" id="IPR009075">
    <property type="entry name" value="AcylCo_DH/oxidase_C"/>
</dbReference>
<dbReference type="AlphaFoldDB" id="A0A5B2WST3"/>
<dbReference type="PANTHER" id="PTHR43884">
    <property type="entry name" value="ACYL-COA DEHYDROGENASE"/>
    <property type="match status" value="1"/>
</dbReference>
<sequence length="384" mass="41058">MTAPTADLLAKVLPVLRDNAAAADEQAAFPSDSFQALRDNHLLSLVVPREYGGGGASLQTFLEVTGELAGACLSTGQLWAMHGSHVDTIVRHGSPELRADLLPRIAENELYIASATSEKGRSSSLFVAHSPLAADGDRVVVDRAAPVVSGGAHADGYLITMRASAEASEHDVCLVYADRHDLRTELAGEWNTLGMRATESIGMRLTGVVPASNVIGAGGQFAALARESMIPISHLSWSAAWLGAARGAFRELVRWFAKSGAPDMSDLFHERLARVRLDLELVSAYLTRVREEVDLARIEGGSVAHSRAQLQINALKVVASDLSFRAVDHMVQLAGLRIGYAKNSPIALERCFRDLRSASLNHANDGLRVGIGALCLLDRSVSLI</sequence>
<accession>A0A5B2WST3</accession>
<evidence type="ECO:0000313" key="7">
    <source>
        <dbReference type="EMBL" id="KAA2254635.1"/>
    </source>
</evidence>
<dbReference type="Gene3D" id="1.10.540.10">
    <property type="entry name" value="Acyl-CoA dehydrogenase/oxidase, N-terminal domain"/>
    <property type="match status" value="1"/>
</dbReference>
<dbReference type="Gene3D" id="2.40.110.10">
    <property type="entry name" value="Butyryl-CoA Dehydrogenase, subunit A, domain 2"/>
    <property type="match status" value="1"/>
</dbReference>
<dbReference type="RefSeq" id="WP_149853184.1">
    <property type="nucleotide sequence ID" value="NZ_VUOB01000060.1"/>
</dbReference>
<protein>
    <submittedName>
        <fullName evidence="7">Acyl-CoA dehydrogenase</fullName>
    </submittedName>
</protein>
<dbReference type="Gene3D" id="1.20.140.10">
    <property type="entry name" value="Butyryl-CoA Dehydrogenase, subunit A, domain 3"/>
    <property type="match status" value="1"/>
</dbReference>
<evidence type="ECO:0000259" key="5">
    <source>
        <dbReference type="Pfam" id="PF00441"/>
    </source>
</evidence>
<dbReference type="GO" id="GO:0050660">
    <property type="term" value="F:flavin adenine dinucleotide binding"/>
    <property type="evidence" value="ECO:0007669"/>
    <property type="project" value="InterPro"/>
</dbReference>
<dbReference type="InterPro" id="IPR013786">
    <property type="entry name" value="AcylCoA_DH/ox_N"/>
</dbReference>
<dbReference type="PANTHER" id="PTHR43884:SF12">
    <property type="entry name" value="ISOVALERYL-COA DEHYDROGENASE, MITOCHONDRIAL-RELATED"/>
    <property type="match status" value="1"/>
</dbReference>
<comment type="similarity">
    <text evidence="2">Belongs to the acyl-CoA dehydrogenase family.</text>
</comment>
<reference evidence="7 8" key="2">
    <citation type="submission" date="2019-09" db="EMBL/GenBank/DDBJ databases">
        <authorList>
            <person name="Jin C."/>
        </authorList>
    </citation>
    <scope>NUCLEOTIDE SEQUENCE [LARGE SCALE GENOMIC DNA]</scope>
    <source>
        <strain evidence="7 8">AN110305</strain>
    </source>
</reference>
<organism evidence="7 8">
    <name type="scientific">Solihabitans fulvus</name>
    <dbReference type="NCBI Taxonomy" id="1892852"/>
    <lineage>
        <taxon>Bacteria</taxon>
        <taxon>Bacillati</taxon>
        <taxon>Actinomycetota</taxon>
        <taxon>Actinomycetes</taxon>
        <taxon>Pseudonocardiales</taxon>
        <taxon>Pseudonocardiaceae</taxon>
        <taxon>Solihabitans</taxon>
    </lineage>
</organism>
<dbReference type="SUPFAM" id="SSF47203">
    <property type="entry name" value="Acyl-CoA dehydrogenase C-terminal domain-like"/>
    <property type="match status" value="1"/>
</dbReference>
<evidence type="ECO:0000256" key="3">
    <source>
        <dbReference type="ARBA" id="ARBA00022630"/>
    </source>
</evidence>
<comment type="cofactor">
    <cofactor evidence="1">
        <name>FAD</name>
        <dbReference type="ChEBI" id="CHEBI:57692"/>
    </cofactor>
</comment>
<keyword evidence="4" id="KW-0274">FAD</keyword>
<gene>
    <name evidence="7" type="ORF">F0L68_29840</name>
</gene>
<dbReference type="OrthoDB" id="2986495at2"/>
<feature type="domain" description="Acyl-CoA dehydrogenase/oxidase N-terminal" evidence="6">
    <location>
        <begin position="16"/>
        <end position="109"/>
    </location>
</feature>
<dbReference type="GO" id="GO:0003995">
    <property type="term" value="F:acyl-CoA dehydrogenase activity"/>
    <property type="evidence" value="ECO:0007669"/>
    <property type="project" value="TreeGrafter"/>
</dbReference>
<dbReference type="InterPro" id="IPR036250">
    <property type="entry name" value="AcylCo_DH-like_C"/>
</dbReference>
<keyword evidence="3" id="KW-0285">Flavoprotein</keyword>
<reference evidence="7 8" key="1">
    <citation type="submission" date="2019-09" db="EMBL/GenBank/DDBJ databases">
        <title>Goodfellowia gen. nov., a new genus of the Pseudonocardineae related to Actinoalloteichus, containing Goodfellowia coeruleoviolacea gen. nov., comb. nov. gen. nov., comb. nov.</title>
        <authorList>
            <person name="Labeda D."/>
        </authorList>
    </citation>
    <scope>NUCLEOTIDE SEQUENCE [LARGE SCALE GENOMIC DNA]</scope>
    <source>
        <strain evidence="7 8">AN110305</strain>
    </source>
</reference>
<evidence type="ECO:0000256" key="2">
    <source>
        <dbReference type="ARBA" id="ARBA00009347"/>
    </source>
</evidence>
<dbReference type="Proteomes" id="UP000323454">
    <property type="component" value="Unassembled WGS sequence"/>
</dbReference>
<dbReference type="SUPFAM" id="SSF56645">
    <property type="entry name" value="Acyl-CoA dehydrogenase NM domain-like"/>
    <property type="match status" value="1"/>
</dbReference>
<evidence type="ECO:0000256" key="1">
    <source>
        <dbReference type="ARBA" id="ARBA00001974"/>
    </source>
</evidence>
<comment type="caution">
    <text evidence="7">The sequence shown here is derived from an EMBL/GenBank/DDBJ whole genome shotgun (WGS) entry which is preliminary data.</text>
</comment>
<proteinExistence type="inferred from homology"/>
<dbReference type="InterPro" id="IPR046373">
    <property type="entry name" value="Acyl-CoA_Oxase/DH_mid-dom_sf"/>
</dbReference>
<keyword evidence="8" id="KW-1185">Reference proteome</keyword>
<evidence type="ECO:0000259" key="6">
    <source>
        <dbReference type="Pfam" id="PF02771"/>
    </source>
</evidence>
<evidence type="ECO:0000256" key="4">
    <source>
        <dbReference type="ARBA" id="ARBA00022827"/>
    </source>
</evidence>
<dbReference type="EMBL" id="VUOB01000060">
    <property type="protein sequence ID" value="KAA2254635.1"/>
    <property type="molecule type" value="Genomic_DNA"/>
</dbReference>
<evidence type="ECO:0000313" key="8">
    <source>
        <dbReference type="Proteomes" id="UP000323454"/>
    </source>
</evidence>
<dbReference type="PIRSF" id="PIRSF016578">
    <property type="entry name" value="HsaA"/>
    <property type="match status" value="1"/>
</dbReference>
<dbReference type="InterPro" id="IPR037069">
    <property type="entry name" value="AcylCoA_DH/ox_N_sf"/>
</dbReference>
<feature type="domain" description="Acyl-CoA dehydrogenase/oxidase C-terminal" evidence="5">
    <location>
        <begin position="235"/>
        <end position="358"/>
    </location>
</feature>
<dbReference type="Pfam" id="PF02771">
    <property type="entry name" value="Acyl-CoA_dh_N"/>
    <property type="match status" value="1"/>
</dbReference>
<dbReference type="Pfam" id="PF00441">
    <property type="entry name" value="Acyl-CoA_dh_1"/>
    <property type="match status" value="1"/>
</dbReference>